<comment type="caution">
    <text evidence="1">The sequence shown here is derived from an EMBL/GenBank/DDBJ whole genome shotgun (WGS) entry which is preliminary data.</text>
</comment>
<organism evidence="1 2">
    <name type="scientific">Vaccinium darrowii</name>
    <dbReference type="NCBI Taxonomy" id="229202"/>
    <lineage>
        <taxon>Eukaryota</taxon>
        <taxon>Viridiplantae</taxon>
        <taxon>Streptophyta</taxon>
        <taxon>Embryophyta</taxon>
        <taxon>Tracheophyta</taxon>
        <taxon>Spermatophyta</taxon>
        <taxon>Magnoliopsida</taxon>
        <taxon>eudicotyledons</taxon>
        <taxon>Gunneridae</taxon>
        <taxon>Pentapetalae</taxon>
        <taxon>asterids</taxon>
        <taxon>Ericales</taxon>
        <taxon>Ericaceae</taxon>
        <taxon>Vaccinioideae</taxon>
        <taxon>Vaccinieae</taxon>
        <taxon>Vaccinium</taxon>
    </lineage>
</organism>
<evidence type="ECO:0000313" key="1">
    <source>
        <dbReference type="EMBL" id="KAH7852082.1"/>
    </source>
</evidence>
<dbReference type="EMBL" id="CM037158">
    <property type="protein sequence ID" value="KAH7852082.1"/>
    <property type="molecule type" value="Genomic_DNA"/>
</dbReference>
<evidence type="ECO:0000313" key="2">
    <source>
        <dbReference type="Proteomes" id="UP000828048"/>
    </source>
</evidence>
<proteinExistence type="predicted"/>
<gene>
    <name evidence="1" type="ORF">Vadar_020412</name>
</gene>
<keyword evidence="2" id="KW-1185">Reference proteome</keyword>
<dbReference type="Proteomes" id="UP000828048">
    <property type="component" value="Chromosome 8"/>
</dbReference>
<sequence length="120" mass="14019">MESSWSTTAMDHDMACPVCRGRCIRGTSWTDRNPRRRYVKCPNIVCDDFLWIDPPICARAKQIIPGLLRRINKAESEIEATKVNERKLWEGELEARKARERKLWVCLAICVVWIAKLLFD</sequence>
<accession>A0ACB7YEM0</accession>
<name>A0ACB7YEM0_9ERIC</name>
<protein>
    <submittedName>
        <fullName evidence="1">Uncharacterized protein</fullName>
    </submittedName>
</protein>
<reference evidence="1 2" key="1">
    <citation type="journal article" date="2021" name="Hortic Res">
        <title>High-quality reference genome and annotation aids understanding of berry development for evergreen blueberry (Vaccinium darrowii).</title>
        <authorList>
            <person name="Yu J."/>
            <person name="Hulse-Kemp A.M."/>
            <person name="Babiker E."/>
            <person name="Staton M."/>
        </authorList>
    </citation>
    <scope>NUCLEOTIDE SEQUENCE [LARGE SCALE GENOMIC DNA]</scope>
    <source>
        <strain evidence="2">cv. NJ 8807/NJ 8810</strain>
        <tissue evidence="1">Young leaf</tissue>
    </source>
</reference>